<organism evidence="5 6">
    <name type="scientific">Glycomyces rutgersensis</name>
    <dbReference type="NCBI Taxonomy" id="58115"/>
    <lineage>
        <taxon>Bacteria</taxon>
        <taxon>Bacillati</taxon>
        <taxon>Actinomycetota</taxon>
        <taxon>Actinomycetes</taxon>
        <taxon>Glycomycetales</taxon>
        <taxon>Glycomycetaceae</taxon>
        <taxon>Glycomyces</taxon>
    </lineage>
</organism>
<keyword evidence="4" id="KW-1133">Transmembrane helix</keyword>
<keyword evidence="6" id="KW-1185">Reference proteome</keyword>
<dbReference type="InterPro" id="IPR021884">
    <property type="entry name" value="Ice-bd_prot"/>
</dbReference>
<dbReference type="EMBL" id="BAAASX010000001">
    <property type="protein sequence ID" value="GAA2316537.1"/>
    <property type="molecule type" value="Genomic_DNA"/>
</dbReference>
<evidence type="ECO:0000256" key="4">
    <source>
        <dbReference type="SAM" id="Phobius"/>
    </source>
</evidence>
<dbReference type="Proteomes" id="UP001501584">
    <property type="component" value="Unassembled WGS sequence"/>
</dbReference>
<accession>A0ABN3F5Q7</accession>
<evidence type="ECO:0000313" key="5">
    <source>
        <dbReference type="EMBL" id="GAA2316537.1"/>
    </source>
</evidence>
<feature type="compositionally biased region" description="Low complexity" evidence="3">
    <location>
        <begin position="249"/>
        <end position="388"/>
    </location>
</feature>
<feature type="region of interest" description="Disordered" evidence="3">
    <location>
        <begin position="236"/>
        <end position="408"/>
    </location>
</feature>
<keyword evidence="2" id="KW-0732">Signal</keyword>
<dbReference type="PANTHER" id="PTHR35383">
    <property type="entry name" value="MUCIN 12EA-RELATED"/>
    <property type="match status" value="1"/>
</dbReference>
<evidence type="ECO:0008006" key="7">
    <source>
        <dbReference type="Google" id="ProtNLM"/>
    </source>
</evidence>
<name>A0ABN3F5Q7_9ACTN</name>
<keyword evidence="4" id="KW-0472">Membrane</keyword>
<sequence length="442" mass="44241">MTAGLRSSRWRRLITLLAAAVTVGILAVWMTSYPGGAQAQDAPVGLGTAADFSVLAGSTVTNTGDTLLEQDLGVHPGSAATGFPPGVVEGDIHLADAVAEQAKLDLATAYNDAAARTPFINLDNQIGGLTLEPGVYRISAAQLTGQLTLDLQDDPKGVFIFQIESTLITASNSSIIFINGSSPCNVYWQVGSSATLGTGTDFLGNIMASASITMNTNATLQGRALAQTAAVTLDTNTISEPECAPDIPPTTDEPTTDGPTTDGPTTDGPTTDGPTTDGPTTDGPTTDGPTTDGPTTDGPTTDAPTTDGPTTDGPTTDGPTTDGPTTDGPTTDAPTTDGPTTDGPTTDGPTTDGPTTDGPTTDGPTTDGPTTDGPTTDGPTTDAPTTDGRSSDATSPSAPPRSGAGMPITGNRALMAIATVGLALVAAGGLVSVFAWRRAHQD</sequence>
<evidence type="ECO:0000256" key="2">
    <source>
        <dbReference type="ARBA" id="ARBA00022729"/>
    </source>
</evidence>
<protein>
    <recommendedName>
        <fullName evidence="7">DUF3494 domain-containing protein</fullName>
    </recommendedName>
</protein>
<comment type="similarity">
    <text evidence="1">Belongs to the ice-binding protein family.</text>
</comment>
<comment type="caution">
    <text evidence="5">The sequence shown here is derived from an EMBL/GenBank/DDBJ whole genome shotgun (WGS) entry which is preliminary data.</text>
</comment>
<proteinExistence type="inferred from homology"/>
<keyword evidence="4" id="KW-0812">Transmembrane</keyword>
<gene>
    <name evidence="5" type="ORF">GCM10010403_01690</name>
</gene>
<evidence type="ECO:0000256" key="1">
    <source>
        <dbReference type="ARBA" id="ARBA00005445"/>
    </source>
</evidence>
<dbReference type="PANTHER" id="PTHR35383:SF1">
    <property type="entry name" value="MUCIN 12EA-RELATED"/>
    <property type="match status" value="1"/>
</dbReference>
<feature type="transmembrane region" description="Helical" evidence="4">
    <location>
        <begin position="413"/>
        <end position="436"/>
    </location>
</feature>
<evidence type="ECO:0000313" key="6">
    <source>
        <dbReference type="Proteomes" id="UP001501584"/>
    </source>
</evidence>
<reference evidence="5 6" key="1">
    <citation type="journal article" date="2019" name="Int. J. Syst. Evol. Microbiol.">
        <title>The Global Catalogue of Microorganisms (GCM) 10K type strain sequencing project: providing services to taxonomists for standard genome sequencing and annotation.</title>
        <authorList>
            <consortium name="The Broad Institute Genomics Platform"/>
            <consortium name="The Broad Institute Genome Sequencing Center for Infectious Disease"/>
            <person name="Wu L."/>
            <person name="Ma J."/>
        </authorList>
    </citation>
    <scope>NUCLEOTIDE SEQUENCE [LARGE SCALE GENOMIC DNA]</scope>
    <source>
        <strain evidence="5 6">JCM 6238</strain>
    </source>
</reference>
<dbReference type="Pfam" id="PF11999">
    <property type="entry name" value="Ice_binding"/>
    <property type="match status" value="1"/>
</dbReference>
<evidence type="ECO:0000256" key="3">
    <source>
        <dbReference type="SAM" id="MobiDB-lite"/>
    </source>
</evidence>